<accession>A0A4P9ZK78</accession>
<evidence type="ECO:0000313" key="11">
    <source>
        <dbReference type="Proteomes" id="UP000268321"/>
    </source>
</evidence>
<feature type="active site" description="Nucleophile" evidence="7">
    <location>
        <position position="86"/>
    </location>
</feature>
<organism evidence="10 11">
    <name type="scientific">Metschnikowia bicuspidata</name>
    <dbReference type="NCBI Taxonomy" id="27322"/>
    <lineage>
        <taxon>Eukaryota</taxon>
        <taxon>Fungi</taxon>
        <taxon>Dikarya</taxon>
        <taxon>Ascomycota</taxon>
        <taxon>Saccharomycotina</taxon>
        <taxon>Pichiomycetes</taxon>
        <taxon>Metschnikowiaceae</taxon>
        <taxon>Metschnikowia</taxon>
    </lineage>
</organism>
<name>A0A4P9ZK78_9ASCO</name>
<evidence type="ECO:0000256" key="8">
    <source>
        <dbReference type="RuleBase" id="RU361215"/>
    </source>
</evidence>
<dbReference type="Pfam" id="PF01088">
    <property type="entry name" value="Peptidase_C12"/>
    <property type="match status" value="1"/>
</dbReference>
<evidence type="ECO:0000256" key="6">
    <source>
        <dbReference type="ARBA" id="ARBA00022807"/>
    </source>
</evidence>
<evidence type="ECO:0000313" key="10">
    <source>
        <dbReference type="EMBL" id="RKP32530.1"/>
    </source>
</evidence>
<feature type="site" description="Transition state stabilizer" evidence="7">
    <location>
        <position position="80"/>
    </location>
</feature>
<gene>
    <name evidence="10" type="ORF">METBISCDRAFT_12001</name>
</gene>
<comment type="similarity">
    <text evidence="2 7 8">Belongs to the peptidase C12 family.</text>
</comment>
<dbReference type="GO" id="GO:0004843">
    <property type="term" value="F:cysteine-type deubiquitinase activity"/>
    <property type="evidence" value="ECO:0007669"/>
    <property type="project" value="UniProtKB-UniRule"/>
</dbReference>
<evidence type="ECO:0000256" key="3">
    <source>
        <dbReference type="ARBA" id="ARBA00022670"/>
    </source>
</evidence>
<reference evidence="11" key="1">
    <citation type="journal article" date="2018" name="Nat. Microbiol.">
        <title>Leveraging single-cell genomics to expand the fungal tree of life.</title>
        <authorList>
            <person name="Ahrendt S.R."/>
            <person name="Quandt C.A."/>
            <person name="Ciobanu D."/>
            <person name="Clum A."/>
            <person name="Salamov A."/>
            <person name="Andreopoulos B."/>
            <person name="Cheng J.F."/>
            <person name="Woyke T."/>
            <person name="Pelin A."/>
            <person name="Henrissat B."/>
            <person name="Reynolds N.K."/>
            <person name="Benny G.L."/>
            <person name="Smith M.E."/>
            <person name="James T.Y."/>
            <person name="Grigoriev I.V."/>
        </authorList>
    </citation>
    <scope>NUCLEOTIDE SEQUENCE [LARGE SCALE GENOMIC DNA]</scope>
    <source>
        <strain evidence="11">Baker2002</strain>
    </source>
</reference>
<dbReference type="InterPro" id="IPR036959">
    <property type="entry name" value="Peptidase_C12_UCH_sf"/>
</dbReference>
<evidence type="ECO:0000256" key="5">
    <source>
        <dbReference type="ARBA" id="ARBA00022801"/>
    </source>
</evidence>
<evidence type="ECO:0000256" key="1">
    <source>
        <dbReference type="ARBA" id="ARBA00000707"/>
    </source>
</evidence>
<dbReference type="SUPFAM" id="SSF54001">
    <property type="entry name" value="Cysteine proteinases"/>
    <property type="match status" value="1"/>
</dbReference>
<feature type="domain" description="UCH catalytic" evidence="9">
    <location>
        <begin position="2"/>
        <end position="227"/>
    </location>
</feature>
<sequence>MSVVPLESNPEVFSDLAHTVGLSPVLLFHDVYSLADPEFVAFIPQPVLAIIVLFPISAGYEADRHKNPATPHSPVRWFKQTIRNGCGLYALLHAVANLSPDFVVEDLPLKKLVLRNLVPGMSPEDAAQLVVLLEKSIQLDANFGLRGQTDSPSADDDIQFHFATFVKGLNGHVYELDGRRSGPVDLGETAPDLPLLADSKVADRVKFYMDITDDRDKDKFAVMALAPAL</sequence>
<dbReference type="InterPro" id="IPR038765">
    <property type="entry name" value="Papain-like_cys_pep_sf"/>
</dbReference>
<keyword evidence="4 7" id="KW-0833">Ubl conjugation pathway</keyword>
<keyword evidence="6 7" id="KW-0788">Thiol protease</keyword>
<keyword evidence="3 7" id="KW-0645">Protease</keyword>
<evidence type="ECO:0000256" key="2">
    <source>
        <dbReference type="ARBA" id="ARBA00009326"/>
    </source>
</evidence>
<dbReference type="PANTHER" id="PTHR10589:SF17">
    <property type="entry name" value="UBIQUITIN CARBOXYL-TERMINAL HYDROLASE"/>
    <property type="match status" value="1"/>
</dbReference>
<dbReference type="Proteomes" id="UP000268321">
    <property type="component" value="Unassembled WGS sequence"/>
</dbReference>
<dbReference type="OrthoDB" id="427186at2759"/>
<evidence type="ECO:0000256" key="7">
    <source>
        <dbReference type="PROSITE-ProRule" id="PRU01393"/>
    </source>
</evidence>
<dbReference type="PRINTS" id="PR00707">
    <property type="entry name" value="UBCTHYDRLASE"/>
</dbReference>
<dbReference type="AlphaFoldDB" id="A0A4P9ZK78"/>
<dbReference type="GO" id="GO:0006511">
    <property type="term" value="P:ubiquitin-dependent protein catabolic process"/>
    <property type="evidence" value="ECO:0007669"/>
    <property type="project" value="UniProtKB-UniRule"/>
</dbReference>
<keyword evidence="5 7" id="KW-0378">Hydrolase</keyword>
<comment type="catalytic activity">
    <reaction evidence="1 7 8">
        <text>Thiol-dependent hydrolysis of ester, thioester, amide, peptide and isopeptide bonds formed by the C-terminal Gly of ubiquitin (a 76-residue protein attached to proteins as an intracellular targeting signal).</text>
        <dbReference type="EC" id="3.4.19.12"/>
    </reaction>
</comment>
<evidence type="ECO:0000256" key="4">
    <source>
        <dbReference type="ARBA" id="ARBA00022786"/>
    </source>
</evidence>
<protein>
    <recommendedName>
        <fullName evidence="8">Ubiquitin carboxyl-terminal hydrolase</fullName>
        <ecNumber evidence="8">3.4.19.12</ecNumber>
    </recommendedName>
</protein>
<proteinExistence type="inferred from homology"/>
<feature type="site" description="Important for enzyme activity" evidence="7">
    <location>
        <position position="177"/>
    </location>
</feature>
<dbReference type="PANTHER" id="PTHR10589">
    <property type="entry name" value="UBIQUITIN CARBOXYL-TERMINAL HYDROLASE"/>
    <property type="match status" value="1"/>
</dbReference>
<dbReference type="GO" id="GO:0005737">
    <property type="term" value="C:cytoplasm"/>
    <property type="evidence" value="ECO:0007669"/>
    <property type="project" value="TreeGrafter"/>
</dbReference>
<dbReference type="PROSITE" id="PS52048">
    <property type="entry name" value="UCH_DOMAIN"/>
    <property type="match status" value="1"/>
</dbReference>
<dbReference type="EC" id="3.4.19.12" evidence="8"/>
<dbReference type="EMBL" id="ML004431">
    <property type="protein sequence ID" value="RKP32530.1"/>
    <property type="molecule type" value="Genomic_DNA"/>
</dbReference>
<dbReference type="InterPro" id="IPR001578">
    <property type="entry name" value="Peptidase_C12_UCH"/>
</dbReference>
<dbReference type="Gene3D" id="3.40.532.10">
    <property type="entry name" value="Peptidase C12, ubiquitin carboxyl-terminal hydrolase"/>
    <property type="match status" value="1"/>
</dbReference>
<keyword evidence="11" id="KW-1185">Reference proteome</keyword>
<feature type="active site" description="Proton donor" evidence="7">
    <location>
        <position position="161"/>
    </location>
</feature>
<evidence type="ECO:0000259" key="9">
    <source>
        <dbReference type="PROSITE" id="PS52048"/>
    </source>
</evidence>
<dbReference type="GO" id="GO:0016579">
    <property type="term" value="P:protein deubiquitination"/>
    <property type="evidence" value="ECO:0007669"/>
    <property type="project" value="TreeGrafter"/>
</dbReference>